<comment type="caution">
    <text evidence="1">The sequence shown here is derived from an EMBL/GenBank/DDBJ whole genome shotgun (WGS) entry which is preliminary data.</text>
</comment>
<dbReference type="RefSeq" id="WP_155625336.1">
    <property type="nucleotide sequence ID" value="NZ_CADFEA010000003.1"/>
</dbReference>
<accession>A0ABS1AP62</accession>
<keyword evidence="2" id="KW-1185">Reference proteome</keyword>
<reference evidence="1 2" key="1">
    <citation type="submission" date="2020-11" db="EMBL/GenBank/DDBJ databases">
        <title>Enhanced detection system for hospital associated transmission using whole genome sequencing surveillance.</title>
        <authorList>
            <person name="Harrison L.H."/>
            <person name="Van Tyne D."/>
            <person name="Marsh J.W."/>
            <person name="Griffith M.P."/>
            <person name="Snyder D.J."/>
            <person name="Cooper V.S."/>
            <person name="Mustapha M."/>
        </authorList>
    </citation>
    <scope>NUCLEOTIDE SEQUENCE [LARGE SCALE GENOMIC DNA]</scope>
    <source>
        <strain evidence="1 2">BC00020</strain>
    </source>
</reference>
<evidence type="ECO:0000313" key="2">
    <source>
        <dbReference type="Proteomes" id="UP000808215"/>
    </source>
</evidence>
<dbReference type="Proteomes" id="UP000808215">
    <property type="component" value="Unassembled WGS sequence"/>
</dbReference>
<evidence type="ECO:0000313" key="1">
    <source>
        <dbReference type="EMBL" id="MBJ9685924.1"/>
    </source>
</evidence>
<organism evidence="1 2">
    <name type="scientific">Burkholderia vietnamiensis</name>
    <dbReference type="NCBI Taxonomy" id="60552"/>
    <lineage>
        <taxon>Bacteria</taxon>
        <taxon>Pseudomonadati</taxon>
        <taxon>Pseudomonadota</taxon>
        <taxon>Betaproteobacteria</taxon>
        <taxon>Burkholderiales</taxon>
        <taxon>Burkholderiaceae</taxon>
        <taxon>Burkholderia</taxon>
        <taxon>Burkholderia cepacia complex</taxon>
    </lineage>
</organism>
<name>A0ABS1AP62_BURVI</name>
<gene>
    <name evidence="1" type="ORF">I5589_02405</name>
</gene>
<sequence length="52" mass="5264">MRDNAVVMANGSVGIGIGIGIGIGESNCERAGEALCGPARPPVMRRQLLAGQ</sequence>
<proteinExistence type="predicted"/>
<protein>
    <submittedName>
        <fullName evidence="1">Uncharacterized protein</fullName>
    </submittedName>
</protein>
<dbReference type="EMBL" id="JADVKH010000003">
    <property type="protein sequence ID" value="MBJ9685924.1"/>
    <property type="molecule type" value="Genomic_DNA"/>
</dbReference>